<dbReference type="SUPFAM" id="SSF53098">
    <property type="entry name" value="Ribonuclease H-like"/>
    <property type="match status" value="1"/>
</dbReference>
<keyword evidence="9" id="KW-0238">DNA-binding</keyword>
<evidence type="ECO:0000256" key="8">
    <source>
        <dbReference type="ARBA" id="ARBA00022842"/>
    </source>
</evidence>
<keyword evidence="6" id="KW-0227">DNA damage</keyword>
<evidence type="ECO:0000313" key="12">
    <source>
        <dbReference type="EMBL" id="MPN38056.1"/>
    </source>
</evidence>
<organism evidence="12">
    <name type="scientific">bioreactor metagenome</name>
    <dbReference type="NCBI Taxonomy" id="1076179"/>
    <lineage>
        <taxon>unclassified sequences</taxon>
        <taxon>metagenomes</taxon>
        <taxon>ecological metagenomes</taxon>
    </lineage>
</organism>
<dbReference type="PROSITE" id="PS01321">
    <property type="entry name" value="RUVC"/>
    <property type="match status" value="1"/>
</dbReference>
<accession>A0A645HHJ5</accession>
<dbReference type="FunFam" id="3.30.420.10:FF:000002">
    <property type="entry name" value="Crossover junction endodeoxyribonuclease RuvC"/>
    <property type="match status" value="1"/>
</dbReference>
<dbReference type="CDD" id="cd16962">
    <property type="entry name" value="RuvC"/>
    <property type="match status" value="1"/>
</dbReference>
<comment type="caution">
    <text evidence="12">The sequence shown here is derived from an EMBL/GenBank/DDBJ whole genome shotgun (WGS) entry which is preliminary data.</text>
</comment>
<evidence type="ECO:0000256" key="5">
    <source>
        <dbReference type="ARBA" id="ARBA00022759"/>
    </source>
</evidence>
<evidence type="ECO:0000256" key="4">
    <source>
        <dbReference type="ARBA" id="ARBA00022723"/>
    </source>
</evidence>
<evidence type="ECO:0000256" key="1">
    <source>
        <dbReference type="ARBA" id="ARBA00009518"/>
    </source>
</evidence>
<dbReference type="PRINTS" id="PR00696">
    <property type="entry name" value="RSOLVASERUVC"/>
</dbReference>
<dbReference type="InterPro" id="IPR012337">
    <property type="entry name" value="RNaseH-like_sf"/>
</dbReference>
<dbReference type="Pfam" id="PF02075">
    <property type="entry name" value="RuvC"/>
    <property type="match status" value="1"/>
</dbReference>
<evidence type="ECO:0000256" key="11">
    <source>
        <dbReference type="ARBA" id="ARBA00023204"/>
    </source>
</evidence>
<keyword evidence="7 12" id="KW-0378">Hydrolase</keyword>
<evidence type="ECO:0000256" key="10">
    <source>
        <dbReference type="ARBA" id="ARBA00023172"/>
    </source>
</evidence>
<keyword evidence="4" id="KW-0479">Metal-binding</keyword>
<dbReference type="GO" id="GO:0008821">
    <property type="term" value="F:crossover junction DNA endonuclease activity"/>
    <property type="evidence" value="ECO:0007669"/>
    <property type="project" value="InterPro"/>
</dbReference>
<dbReference type="EMBL" id="VSSQ01093052">
    <property type="protein sequence ID" value="MPN38056.1"/>
    <property type="molecule type" value="Genomic_DNA"/>
</dbReference>
<dbReference type="Gene3D" id="3.30.420.10">
    <property type="entry name" value="Ribonuclease H-like superfamily/Ribonuclease H"/>
    <property type="match status" value="1"/>
</dbReference>
<keyword evidence="3" id="KW-0540">Nuclease</keyword>
<dbReference type="PANTHER" id="PTHR30194">
    <property type="entry name" value="CROSSOVER JUNCTION ENDODEOXYRIBONUCLEASE RUVC"/>
    <property type="match status" value="1"/>
</dbReference>
<gene>
    <name evidence="12" type="primary">ruvC_44</name>
    <name evidence="12" type="ORF">SDC9_185579</name>
</gene>
<dbReference type="NCBIfam" id="TIGR00228">
    <property type="entry name" value="ruvC"/>
    <property type="match status" value="1"/>
</dbReference>
<protein>
    <submittedName>
        <fullName evidence="12">Crossover junction endodeoxyribonuclease RuvC</fullName>
        <ecNumber evidence="12">3.1.22.4</ecNumber>
    </submittedName>
</protein>
<keyword evidence="8" id="KW-0460">Magnesium</keyword>
<dbReference type="GO" id="GO:0006310">
    <property type="term" value="P:DNA recombination"/>
    <property type="evidence" value="ECO:0007669"/>
    <property type="project" value="UniProtKB-KW"/>
</dbReference>
<proteinExistence type="inferred from homology"/>
<keyword evidence="10" id="KW-0233">DNA recombination</keyword>
<dbReference type="GO" id="GO:0003677">
    <property type="term" value="F:DNA binding"/>
    <property type="evidence" value="ECO:0007669"/>
    <property type="project" value="UniProtKB-KW"/>
</dbReference>
<reference evidence="12" key="1">
    <citation type="submission" date="2019-08" db="EMBL/GenBank/DDBJ databases">
        <authorList>
            <person name="Kucharzyk K."/>
            <person name="Murdoch R.W."/>
            <person name="Higgins S."/>
            <person name="Loffler F."/>
        </authorList>
    </citation>
    <scope>NUCLEOTIDE SEQUENCE</scope>
</reference>
<evidence type="ECO:0000256" key="2">
    <source>
        <dbReference type="ARBA" id="ARBA00022490"/>
    </source>
</evidence>
<evidence type="ECO:0000256" key="9">
    <source>
        <dbReference type="ARBA" id="ARBA00023125"/>
    </source>
</evidence>
<evidence type="ECO:0000256" key="7">
    <source>
        <dbReference type="ARBA" id="ARBA00022801"/>
    </source>
</evidence>
<dbReference type="AlphaFoldDB" id="A0A645HHJ5"/>
<dbReference type="HAMAP" id="MF_00034">
    <property type="entry name" value="RuvC"/>
    <property type="match status" value="1"/>
</dbReference>
<dbReference type="InterPro" id="IPR002176">
    <property type="entry name" value="X-over_junc_endoDNase_RuvC"/>
</dbReference>
<comment type="similarity">
    <text evidence="1">Belongs to the RuvC family.</text>
</comment>
<dbReference type="GO" id="GO:0006281">
    <property type="term" value="P:DNA repair"/>
    <property type="evidence" value="ECO:0007669"/>
    <property type="project" value="UniProtKB-KW"/>
</dbReference>
<evidence type="ECO:0000256" key="3">
    <source>
        <dbReference type="ARBA" id="ARBA00022722"/>
    </source>
</evidence>
<evidence type="ECO:0000256" key="6">
    <source>
        <dbReference type="ARBA" id="ARBA00022763"/>
    </source>
</evidence>
<dbReference type="EC" id="3.1.22.4" evidence="12"/>
<keyword evidence="2" id="KW-0963">Cytoplasm</keyword>
<keyword evidence="5" id="KW-0255">Endonuclease</keyword>
<keyword evidence="11" id="KW-0234">DNA repair</keyword>
<name>A0A645HHJ5_9ZZZZ</name>
<dbReference type="PANTHER" id="PTHR30194:SF3">
    <property type="entry name" value="CROSSOVER JUNCTION ENDODEOXYRIBONUCLEASE RUVC"/>
    <property type="match status" value="1"/>
</dbReference>
<dbReference type="InterPro" id="IPR036397">
    <property type="entry name" value="RNaseH_sf"/>
</dbReference>
<sequence>MTVSRSFGIDPGLGRLGFGVVERSGGVLRVLDFGCIETPPRVDIPERLLMLYERLEERIVFHAPDFLCVERLFFGKNITTAEYVFQARGIVLLLAAQRRIPVYEPKPSQIKSVVCGYGNAEKAQVQKMVQRLLSLDVLPKPDDAADALAAALTGLLLQKTSSLLPREGGVS</sequence>
<dbReference type="GO" id="GO:0046872">
    <property type="term" value="F:metal ion binding"/>
    <property type="evidence" value="ECO:0007669"/>
    <property type="project" value="UniProtKB-KW"/>
</dbReference>
<dbReference type="NCBIfam" id="NF000711">
    <property type="entry name" value="PRK00039.2-1"/>
    <property type="match status" value="1"/>
</dbReference>
<dbReference type="InterPro" id="IPR020563">
    <property type="entry name" value="X-over_junc_endoDNase_Mg_BS"/>
</dbReference>